<protein>
    <recommendedName>
        <fullName evidence="2">EamA domain-containing protein</fullName>
    </recommendedName>
</protein>
<feature type="transmembrane region" description="Helical" evidence="1">
    <location>
        <begin position="45"/>
        <end position="67"/>
    </location>
</feature>
<dbReference type="Pfam" id="PF00892">
    <property type="entry name" value="EamA"/>
    <property type="match status" value="2"/>
</dbReference>
<reference evidence="4" key="1">
    <citation type="submission" date="2018-06" db="EMBL/GenBank/DDBJ databases">
        <authorList>
            <person name="Helene L.C."/>
            <person name="Dall'Agnol R."/>
            <person name="Delamuta J.R."/>
            <person name="Hungria M."/>
        </authorList>
    </citation>
    <scope>NUCLEOTIDE SEQUENCE [LARGE SCALE GENOMIC DNA]</scope>
    <source>
        <strain evidence="4">CNPSo 3140</strain>
    </source>
</reference>
<feature type="domain" description="EamA" evidence="2">
    <location>
        <begin position="187"/>
        <end position="317"/>
    </location>
</feature>
<dbReference type="PANTHER" id="PTHR22911">
    <property type="entry name" value="ACYL-MALONYL CONDENSING ENZYME-RELATED"/>
    <property type="match status" value="1"/>
</dbReference>
<comment type="caution">
    <text evidence="3">The sequence shown here is derived from an EMBL/GenBank/DDBJ whole genome shotgun (WGS) entry which is preliminary data.</text>
</comment>
<dbReference type="RefSeq" id="WP_112130186.1">
    <property type="nucleotide sequence ID" value="NZ_QMBQ01000009.1"/>
</dbReference>
<evidence type="ECO:0000313" key="3">
    <source>
        <dbReference type="EMBL" id="RAZ72983.1"/>
    </source>
</evidence>
<organism evidence="3 4">
    <name type="scientific">Mesorhizobium atlanticum</name>
    <dbReference type="NCBI Taxonomy" id="2233532"/>
    <lineage>
        <taxon>Bacteria</taxon>
        <taxon>Pseudomonadati</taxon>
        <taxon>Pseudomonadota</taxon>
        <taxon>Alphaproteobacteria</taxon>
        <taxon>Hyphomicrobiales</taxon>
        <taxon>Phyllobacteriaceae</taxon>
        <taxon>Mesorhizobium</taxon>
    </lineage>
</organism>
<keyword evidence="4" id="KW-1185">Reference proteome</keyword>
<feature type="transmembrane region" description="Helical" evidence="1">
    <location>
        <begin position="274"/>
        <end position="294"/>
    </location>
</feature>
<feature type="transmembrane region" description="Helical" evidence="1">
    <location>
        <begin position="215"/>
        <end position="235"/>
    </location>
</feature>
<evidence type="ECO:0000259" key="2">
    <source>
        <dbReference type="Pfam" id="PF00892"/>
    </source>
</evidence>
<dbReference type="OrthoDB" id="9795732at2"/>
<feature type="transmembrane region" description="Helical" evidence="1">
    <location>
        <begin position="102"/>
        <end position="125"/>
    </location>
</feature>
<feature type="transmembrane region" description="Helical" evidence="1">
    <location>
        <begin position="247"/>
        <end position="267"/>
    </location>
</feature>
<feature type="transmembrane region" description="Helical" evidence="1">
    <location>
        <begin position="73"/>
        <end position="90"/>
    </location>
</feature>
<name>A0A330GJX7_9HYPH</name>
<reference evidence="3 4" key="2">
    <citation type="submission" date="2018-07" db="EMBL/GenBank/DDBJ databases">
        <title>Diversity of Mesorhizobium strains in Brazil.</title>
        <authorList>
            <person name="Helene L.C.F."/>
            <person name="Dall'Agnol R."/>
            <person name="Delamuta J.R.M."/>
            <person name="Hungria M."/>
        </authorList>
    </citation>
    <scope>NUCLEOTIDE SEQUENCE [LARGE SCALE GENOMIC DNA]</scope>
    <source>
        <strain evidence="3 4">CNPSo 3140</strain>
    </source>
</reference>
<dbReference type="InterPro" id="IPR037185">
    <property type="entry name" value="EmrE-like"/>
</dbReference>
<dbReference type="GO" id="GO:0016020">
    <property type="term" value="C:membrane"/>
    <property type="evidence" value="ECO:0007669"/>
    <property type="project" value="InterPro"/>
</dbReference>
<proteinExistence type="predicted"/>
<keyword evidence="1" id="KW-0812">Transmembrane</keyword>
<feature type="transmembrane region" description="Helical" evidence="1">
    <location>
        <begin position="163"/>
        <end position="182"/>
    </location>
</feature>
<evidence type="ECO:0000256" key="1">
    <source>
        <dbReference type="SAM" id="Phobius"/>
    </source>
</evidence>
<evidence type="ECO:0000313" key="4">
    <source>
        <dbReference type="Proteomes" id="UP000251956"/>
    </source>
</evidence>
<dbReference type="EMBL" id="QMBQ01000009">
    <property type="protein sequence ID" value="RAZ72983.1"/>
    <property type="molecule type" value="Genomic_DNA"/>
</dbReference>
<dbReference type="PANTHER" id="PTHR22911:SF76">
    <property type="entry name" value="EAMA DOMAIN-CONTAINING PROTEIN"/>
    <property type="match status" value="1"/>
</dbReference>
<feature type="domain" description="EamA" evidence="2">
    <location>
        <begin position="45"/>
        <end position="177"/>
    </location>
</feature>
<feature type="transmembrane region" description="Helical" evidence="1">
    <location>
        <begin position="137"/>
        <end position="156"/>
    </location>
</feature>
<dbReference type="Proteomes" id="UP000251956">
    <property type="component" value="Unassembled WGS sequence"/>
</dbReference>
<feature type="transmembrane region" description="Helical" evidence="1">
    <location>
        <begin position="300"/>
        <end position="318"/>
    </location>
</feature>
<dbReference type="InterPro" id="IPR000620">
    <property type="entry name" value="EamA_dom"/>
</dbReference>
<keyword evidence="1" id="KW-0472">Membrane</keyword>
<accession>A0A330GJX7</accession>
<gene>
    <name evidence="3" type="ORF">DPM35_26720</name>
</gene>
<feature type="transmembrane region" description="Helical" evidence="1">
    <location>
        <begin position="188"/>
        <end position="208"/>
    </location>
</feature>
<dbReference type="AlphaFoldDB" id="A0A330GJX7"/>
<sequence>MLMDPWVAGSQAASPLLPVEARGRTSPCIRQSGSEHVSIPRRKGFWTIIGLLAVPLWALWPLMAVIASDSLPTFQFSAINYAVAASTLFLSSRRRPYTSRMINQQLVSILMVALGVLVGNVLFLYSLKFIAPAQSNVIVYLWPVILVVLATALGLMTFSPRHILSVLLALTGAVLVIGPDLATGSWKGVVLAFGSGLAWAVFCVYRIWQGPDAPDALIAGLTVSSVSAMVIHFMVETTTLPTPLSLFVVIFTGVFPLAVGALCWDYGLRRGDKVVLAVSAYATPLVSILILAAFGRAQLTAGILVGATLIVGGGLVSSRQVRSL</sequence>
<dbReference type="SUPFAM" id="SSF103481">
    <property type="entry name" value="Multidrug resistance efflux transporter EmrE"/>
    <property type="match status" value="1"/>
</dbReference>
<keyword evidence="1" id="KW-1133">Transmembrane helix</keyword>